<evidence type="ECO:0000313" key="2">
    <source>
        <dbReference type="EMBL" id="SEP26627.1"/>
    </source>
</evidence>
<keyword evidence="3" id="KW-1185">Reference proteome</keyword>
<name>A0A1H8WGS8_9EURY</name>
<dbReference type="InterPro" id="IPR011749">
    <property type="entry name" value="CHP02243"/>
</dbReference>
<organism evidence="2 3">
    <name type="scientific">Halogranum amylolyticum</name>
    <dbReference type="NCBI Taxonomy" id="660520"/>
    <lineage>
        <taxon>Archaea</taxon>
        <taxon>Methanobacteriati</taxon>
        <taxon>Methanobacteriota</taxon>
        <taxon>Stenosarchaea group</taxon>
        <taxon>Halobacteria</taxon>
        <taxon>Halobacteriales</taxon>
        <taxon>Haloferacaceae</taxon>
    </lineage>
</organism>
<reference evidence="3" key="1">
    <citation type="submission" date="2016-10" db="EMBL/GenBank/DDBJ databases">
        <authorList>
            <person name="Varghese N."/>
            <person name="Submissions S."/>
        </authorList>
    </citation>
    <scope>NUCLEOTIDE SEQUENCE [LARGE SCALE GENOMIC DNA]</scope>
    <source>
        <strain evidence="3">CGMCC 1.10121</strain>
    </source>
</reference>
<accession>A0A1H8WGS8</accession>
<evidence type="ECO:0000313" key="3">
    <source>
        <dbReference type="Proteomes" id="UP000199126"/>
    </source>
</evidence>
<sequence length="697" mass="74188">MTLDVPDLGDRDYAAYLAEARRRIPTYAEEWTDHNAHDPGIAFLELFAWLAETYVYQLDRFGDRQIRKYLELLGDAPKAPLAASVALRLAPASGSTVDLTTGMVLAAGIDRRTAFFFETTALGPVDSVSVVDAAVDRVVVDHVGGRVDNSVVNDTEGMGFLAFGPDATAGSQLYLGFDDDPFPEVGAPGDPSPRVALGVAYDDRGLPTPATHGEEPSTFDPSVELAWEFCVDYDRWYANDGWDPLPVVFDGTNHLYESGSVVFERPAESDVGVPAPGAPDPTRSWPARPGVILDDDRARYWLRCVVEVGGYEIPPRLSAVALNVVPAVHRRTVHNETLTRADGRAETTAHPGQVFEFDDAPVLEADIAVVPGPADAAAVDPAELADPANVWHAVKSFDGQGPEARVFLLDTMDGRLTFGDEVAGAVPTAGSSVVATRTVYGGGSAGNVSPTVPWQFVDEELADVSVSPFSDATGGTDAETVKAALARVRRDLQLPYRAVTADDYRAVAKRTPGLRFGRAHATVVSAADDPDACTDRGEVRVVVVPYGTHPQPVPSAGFLDAVRCHLAKHALVTDRVTVHPPSYVGVGVSAVVSLAPTAAVAERTVAITEALEAFIHPLSGFDGDGWPFGRSVYRSELHEVIEAVEGVDCVVDLSVTARGAGRVGPDGDVALDETGLPYSLDHEVVVEVDTDTCGEEF</sequence>
<evidence type="ECO:0000256" key="1">
    <source>
        <dbReference type="SAM" id="MobiDB-lite"/>
    </source>
</evidence>
<proteinExistence type="predicted"/>
<gene>
    <name evidence="2" type="ORF">SAMN04487948_12925</name>
</gene>
<dbReference type="AlphaFoldDB" id="A0A1H8WGS8"/>
<dbReference type="Proteomes" id="UP000199126">
    <property type="component" value="Unassembled WGS sequence"/>
</dbReference>
<feature type="region of interest" description="Disordered" evidence="1">
    <location>
        <begin position="270"/>
        <end position="289"/>
    </location>
</feature>
<dbReference type="NCBIfam" id="TIGR02243">
    <property type="entry name" value="putative baseplate assembly protein"/>
    <property type="match status" value="1"/>
</dbReference>
<dbReference type="EMBL" id="FODV01000029">
    <property type="protein sequence ID" value="SEP26627.1"/>
    <property type="molecule type" value="Genomic_DNA"/>
</dbReference>
<dbReference type="OrthoDB" id="148267at2157"/>
<dbReference type="RefSeq" id="WP_089827839.1">
    <property type="nucleotide sequence ID" value="NZ_FODV01000029.1"/>
</dbReference>
<protein>
    <submittedName>
        <fullName evidence="2">Putative baseplate assembly protein</fullName>
    </submittedName>
</protein>